<comment type="similarity">
    <text evidence="1">Belongs to the SorC transcriptional regulatory family.</text>
</comment>
<evidence type="ECO:0000256" key="2">
    <source>
        <dbReference type="ARBA" id="ARBA00023015"/>
    </source>
</evidence>
<dbReference type="InterPro" id="IPR036388">
    <property type="entry name" value="WH-like_DNA-bd_sf"/>
</dbReference>
<dbReference type="OrthoDB" id="186585at2"/>
<dbReference type="PANTHER" id="PTHR34294">
    <property type="entry name" value="TRANSCRIPTIONAL REGULATOR-RELATED"/>
    <property type="match status" value="1"/>
</dbReference>
<keyword evidence="8" id="KW-1185">Reference proteome</keyword>
<dbReference type="GO" id="GO:0003700">
    <property type="term" value="F:DNA-binding transcription factor activity"/>
    <property type="evidence" value="ECO:0007669"/>
    <property type="project" value="InterPro"/>
</dbReference>
<organism evidence="7 8">
    <name type="scientific">Kocuria coralli</name>
    <dbReference type="NCBI Taxonomy" id="1461025"/>
    <lineage>
        <taxon>Bacteria</taxon>
        <taxon>Bacillati</taxon>
        <taxon>Actinomycetota</taxon>
        <taxon>Actinomycetes</taxon>
        <taxon>Micrococcales</taxon>
        <taxon>Micrococcaceae</taxon>
        <taxon>Kocuria</taxon>
    </lineage>
</organism>
<dbReference type="InterPro" id="IPR009057">
    <property type="entry name" value="Homeodomain-like_sf"/>
</dbReference>
<dbReference type="SUPFAM" id="SSF100950">
    <property type="entry name" value="NagB/RpiA/CoA transferase-like"/>
    <property type="match status" value="1"/>
</dbReference>
<dbReference type="PANTHER" id="PTHR34294:SF1">
    <property type="entry name" value="TRANSCRIPTIONAL REGULATOR LSRR"/>
    <property type="match status" value="1"/>
</dbReference>
<evidence type="ECO:0000256" key="4">
    <source>
        <dbReference type="ARBA" id="ARBA00023163"/>
    </source>
</evidence>
<evidence type="ECO:0000256" key="1">
    <source>
        <dbReference type="ARBA" id="ARBA00010466"/>
    </source>
</evidence>
<evidence type="ECO:0000259" key="5">
    <source>
        <dbReference type="Pfam" id="PF04198"/>
    </source>
</evidence>
<name>A0A5J5KWH5_9MICC</name>
<evidence type="ECO:0000256" key="3">
    <source>
        <dbReference type="ARBA" id="ARBA00023125"/>
    </source>
</evidence>
<evidence type="ECO:0000259" key="6">
    <source>
        <dbReference type="Pfam" id="PF12802"/>
    </source>
</evidence>
<feature type="domain" description="Sugar-binding" evidence="5">
    <location>
        <begin position="58"/>
        <end position="308"/>
    </location>
</feature>
<gene>
    <name evidence="7" type="ORF">FCK90_13100</name>
</gene>
<protein>
    <submittedName>
        <fullName evidence="7">Sugar-binding transcriptional regulator</fullName>
    </submittedName>
</protein>
<accession>A0A5J5KWH5</accession>
<dbReference type="Proteomes" id="UP000325957">
    <property type="component" value="Unassembled WGS sequence"/>
</dbReference>
<reference evidence="7 8" key="1">
    <citation type="submission" date="2019-05" db="EMBL/GenBank/DDBJ databases">
        <title>Kocuria coralli sp. nov., a novel actinobacterium isolated from coral reef seawater.</title>
        <authorList>
            <person name="Li J."/>
        </authorList>
    </citation>
    <scope>NUCLEOTIDE SEQUENCE [LARGE SCALE GENOMIC DNA]</scope>
    <source>
        <strain evidence="7 8">SCSIO 13007</strain>
    </source>
</reference>
<dbReference type="SUPFAM" id="SSF46689">
    <property type="entry name" value="Homeodomain-like"/>
    <property type="match status" value="1"/>
</dbReference>
<keyword evidence="3" id="KW-0238">DNA-binding</keyword>
<dbReference type="Pfam" id="PF12802">
    <property type="entry name" value="MarR_2"/>
    <property type="match status" value="1"/>
</dbReference>
<dbReference type="RefSeq" id="WP_158034761.1">
    <property type="nucleotide sequence ID" value="NZ_ML708627.1"/>
</dbReference>
<comment type="caution">
    <text evidence="7">The sequence shown here is derived from an EMBL/GenBank/DDBJ whole genome shotgun (WGS) entry which is preliminary data.</text>
</comment>
<dbReference type="GO" id="GO:0030246">
    <property type="term" value="F:carbohydrate binding"/>
    <property type="evidence" value="ECO:0007669"/>
    <property type="project" value="InterPro"/>
</dbReference>
<evidence type="ECO:0000313" key="8">
    <source>
        <dbReference type="Proteomes" id="UP000325957"/>
    </source>
</evidence>
<dbReference type="GO" id="GO:0003677">
    <property type="term" value="F:DNA binding"/>
    <property type="evidence" value="ECO:0007669"/>
    <property type="project" value="UniProtKB-KW"/>
</dbReference>
<dbReference type="Pfam" id="PF04198">
    <property type="entry name" value="Sugar-bind"/>
    <property type="match status" value="1"/>
</dbReference>
<sequence length="320" mass="35033">MEPREAQALDAAKLYYGLGCSQDEVSRALGVSRPTVSKLIQLAKDRGYVEIRIRDPRESASELADRLRERFGLDEVRLATGPAQGDLLTEAIGRLAARLIEENVHDGDLIGLSWGRTLYAVAQQLVPTARRGVQIVELKGGIPLHSRRTLEYETMTYFCEAFDAYPRALVVPVLFEHAETRRAVEAESHVQAVLELGRQAGTAIFTVGGTSPDSTLFGSEHLLASDREFLLKHAAGDIFSRFYDDAGRECLPSLAERTIALSLEELQVKERRICVAAGRSKVRALHTALEAGFVSHLVTDEATAELVLSAPGRATGLPSR</sequence>
<dbReference type="Gene3D" id="1.10.10.10">
    <property type="entry name" value="Winged helix-like DNA-binding domain superfamily/Winged helix DNA-binding domain"/>
    <property type="match status" value="1"/>
</dbReference>
<evidence type="ECO:0000313" key="7">
    <source>
        <dbReference type="EMBL" id="KAA9393216.1"/>
    </source>
</evidence>
<dbReference type="InterPro" id="IPR000835">
    <property type="entry name" value="HTH_MarR-typ"/>
</dbReference>
<dbReference type="Gene3D" id="3.40.50.1360">
    <property type="match status" value="1"/>
</dbReference>
<dbReference type="InterPro" id="IPR007324">
    <property type="entry name" value="Sugar-bd_dom_put"/>
</dbReference>
<dbReference type="InterPro" id="IPR037171">
    <property type="entry name" value="NagB/RpiA_transferase-like"/>
</dbReference>
<proteinExistence type="inferred from homology"/>
<keyword evidence="4" id="KW-0804">Transcription</keyword>
<feature type="domain" description="HTH marR-type" evidence="6">
    <location>
        <begin position="15"/>
        <end position="55"/>
    </location>
</feature>
<dbReference type="EMBL" id="SZWF01000023">
    <property type="protein sequence ID" value="KAA9393216.1"/>
    <property type="molecule type" value="Genomic_DNA"/>
</dbReference>
<dbReference type="InterPro" id="IPR051054">
    <property type="entry name" value="SorC_transcr_regulators"/>
</dbReference>
<dbReference type="AlphaFoldDB" id="A0A5J5KWH5"/>
<keyword evidence="2" id="KW-0805">Transcription regulation</keyword>